<dbReference type="VEuPathDB" id="TriTrypDB:TcCLB.506195.309"/>
<dbReference type="InterPro" id="IPR027417">
    <property type="entry name" value="P-loop_NTPase"/>
</dbReference>
<dbReference type="VEuPathDB" id="TriTrypDB:TcCLB.504105.10"/>
<dbReference type="PANTHER" id="PTHR23070">
    <property type="entry name" value="BCS1 AAA-TYPE ATPASE"/>
    <property type="match status" value="1"/>
</dbReference>
<dbReference type="VEuPathDB" id="TriTrypDB:TcBrA4_0131890"/>
<feature type="compositionally biased region" description="Acidic residues" evidence="1">
    <location>
        <begin position="273"/>
        <end position="285"/>
    </location>
</feature>
<dbReference type="VEuPathDB" id="TriTrypDB:TCDM_04051"/>
<evidence type="ECO:0000313" key="3">
    <source>
        <dbReference type="Proteomes" id="UP000246078"/>
    </source>
</evidence>
<dbReference type="VEuPathDB" id="TriTrypDB:ECC02_005240"/>
<dbReference type="Proteomes" id="UP000246078">
    <property type="component" value="Unassembled WGS sequence"/>
</dbReference>
<reference evidence="2 3" key="1">
    <citation type="journal article" date="2018" name="Microb. Genom.">
        <title>Expanding an expanded genome: long-read sequencing of Trypanosoma cruzi.</title>
        <authorList>
            <person name="Berna L."/>
            <person name="Rodriguez M."/>
            <person name="Chiribao M.L."/>
            <person name="Parodi-Talice A."/>
            <person name="Pita S."/>
            <person name="Rijo G."/>
            <person name="Alvarez-Valin F."/>
            <person name="Robello C."/>
        </authorList>
    </citation>
    <scope>NUCLEOTIDE SEQUENCE [LARGE SCALE GENOMIC DNA]</scope>
    <source>
        <strain evidence="2 3">TCC</strain>
    </source>
</reference>
<sequence>MGGERLVGHMHAGGSFPLSTATTVFNVLQALTNNTSISGGGNPHPHGVLLDAAMAILILAIGKYVHRFLTETWPRWNLAQLRKLLSLDTAEDAAAVDVFINQPEEFVFDNELLVLALERYVSHLVHSGNQAQQGDSIRGNASNKSPANLSSRLFYEAEYCYGPIALLKSSHRMSAAEMLQKHYFLFTLPADGDPTEVEPGLTIWFQKQLVKVSALREGRILPRRGGKPVMEAFIPLNFDASPVVNAFTDIRTAAENAASNVRGTENEVGGRDDDSESLSEEEEDDSSAKSAWQNMNKVFVHQAILQCTDKSKKGKERIMDFARRAYAWYTKNAVEPVERYYFLSSTSELHRALGLCPKLPSGALQRWPMRQFVLPSAGFSFRNLFFEQKAQLLALLEEFKQKQGKFALPGVAHQLVILLHGMPGTGKSAIVRNIASFLDRHIVALPIEHIQTDSALRGVLSGAVVITEEAVWKKETRGGSMRYEGSAYLLSQSQRLDVSKVVYLFEDVEAISDLLSFQLPVKHQQLLSDPKDVDEGKEGVEEMEVKVRTKREETTTANVSHNKAGSSSSKKYNRLRKKAPDFGVAADFTEKCGQLLVADFLSPEGVLTALNATLAPPGRVIVFTTSHPEKLPALFWKPGVVTLTVRLGILNASSAMDLVNRYCGASFTPSLRKRLEVLFAQCEANAVAEVMNPASLLHVLTICDDAEEVLRELERFC</sequence>
<accession>A0A2V2VAJ0</accession>
<organism evidence="2 3">
    <name type="scientific">Trypanosoma cruzi</name>
    <dbReference type="NCBI Taxonomy" id="5693"/>
    <lineage>
        <taxon>Eukaryota</taxon>
        <taxon>Discoba</taxon>
        <taxon>Euglenozoa</taxon>
        <taxon>Kinetoplastea</taxon>
        <taxon>Metakinetoplastina</taxon>
        <taxon>Trypanosomatida</taxon>
        <taxon>Trypanosomatidae</taxon>
        <taxon>Trypanosoma</taxon>
        <taxon>Schizotrypanum</taxon>
    </lineage>
</organism>
<dbReference type="VEuPathDB" id="TriTrypDB:C4B63_47g54"/>
<feature type="compositionally biased region" description="Polar residues" evidence="1">
    <location>
        <begin position="555"/>
        <end position="570"/>
    </location>
</feature>
<dbReference type="VEuPathDB" id="TriTrypDB:TcYC6_0096540"/>
<evidence type="ECO:0000256" key="1">
    <source>
        <dbReference type="SAM" id="MobiDB-lite"/>
    </source>
</evidence>
<dbReference type="VEuPathDB" id="TriTrypDB:TcCLB.504119.20"/>
<dbReference type="InterPro" id="IPR050747">
    <property type="entry name" value="Mitochondrial_chaperone_BCS1"/>
</dbReference>
<evidence type="ECO:0008006" key="4">
    <source>
        <dbReference type="Google" id="ProtNLM"/>
    </source>
</evidence>
<proteinExistence type="predicted"/>
<comment type="caution">
    <text evidence="2">The sequence shown here is derived from an EMBL/GenBank/DDBJ whole genome shotgun (WGS) entry which is preliminary data.</text>
</comment>
<feature type="region of interest" description="Disordered" evidence="1">
    <location>
        <begin position="551"/>
        <end position="571"/>
    </location>
</feature>
<feature type="region of interest" description="Disordered" evidence="1">
    <location>
        <begin position="258"/>
        <end position="287"/>
    </location>
</feature>
<dbReference type="VEuPathDB" id="TriTrypDB:Tc_MARK_3351"/>
<dbReference type="VEuPathDB" id="TriTrypDB:TcCL_ESM05484"/>
<name>A0A2V2VAJ0_TRYCR</name>
<dbReference type="EMBL" id="PRFC01000296">
    <property type="protein sequence ID" value="PWU93389.1"/>
    <property type="molecule type" value="Genomic_DNA"/>
</dbReference>
<dbReference type="VEuPathDB" id="TriTrypDB:C3747_296g13"/>
<dbReference type="AlphaFoldDB" id="A0A2V2VAJ0"/>
<dbReference type="SUPFAM" id="SSF52540">
    <property type="entry name" value="P-loop containing nucleoside triphosphate hydrolases"/>
    <property type="match status" value="1"/>
</dbReference>
<dbReference type="VEuPathDB" id="TriTrypDB:TCDM_04052"/>
<evidence type="ECO:0000313" key="2">
    <source>
        <dbReference type="EMBL" id="PWU93389.1"/>
    </source>
</evidence>
<dbReference type="Gene3D" id="3.40.50.300">
    <property type="entry name" value="P-loop containing nucleotide triphosphate hydrolases"/>
    <property type="match status" value="1"/>
</dbReference>
<dbReference type="VEuPathDB" id="TriTrypDB:TCSYLVIO_004557"/>
<dbReference type="VEuPathDB" id="TriTrypDB:BCY84_00975"/>
<gene>
    <name evidence="2" type="ORF">C3747_296g13</name>
</gene>
<protein>
    <recommendedName>
        <fullName evidence="4">AAA+ ATPase domain-containing protein</fullName>
    </recommendedName>
</protein>
<dbReference type="VEuPathDB" id="TriTrypDB:TcG_04958"/>